<evidence type="ECO:0000313" key="1">
    <source>
        <dbReference type="EMBL" id="CDG95581.1"/>
    </source>
</evidence>
<reference evidence="1" key="1">
    <citation type="submission" date="2013-07" db="EMBL/GenBank/DDBJ databases">
        <title>Sub-species coevolution in mutualistic symbiosis.</title>
        <authorList>
            <person name="Murfin K."/>
            <person name="Klassen J."/>
            <person name="Lee M."/>
            <person name="Forst S."/>
            <person name="Stock P."/>
            <person name="Goodrich-Blair H."/>
        </authorList>
    </citation>
    <scope>NUCLEOTIDE SEQUENCE [LARGE SCALE GENOMIC DNA]</scope>
    <source>
        <strain evidence="1">Puntauvense</strain>
    </source>
</reference>
<dbReference type="AlphaFoldDB" id="A0A077N0G8"/>
<sequence length="40" mass="4432">MILILLMGAISYFFRIMPFLISNKKIGGNGFVITALNKVS</sequence>
<dbReference type="HOGENOM" id="CLU_3298764_0_0_6"/>
<comment type="caution">
    <text evidence="1">The sequence shown here is derived from an EMBL/GenBank/DDBJ whole genome shotgun (WGS) entry which is preliminary data.</text>
</comment>
<dbReference type="EMBL" id="CBSW010000045">
    <property type="protein sequence ID" value="CDG95581.1"/>
    <property type="molecule type" value="Genomic_DNA"/>
</dbReference>
<name>A0A077N0G8_XENBV</name>
<protein>
    <submittedName>
        <fullName evidence="1">Uncharacterized protein</fullName>
    </submittedName>
</protein>
<organism evidence="1 2">
    <name type="scientific">Xenorhabdus bovienii str. puntauvense</name>
    <dbReference type="NCBI Taxonomy" id="1398201"/>
    <lineage>
        <taxon>Bacteria</taxon>
        <taxon>Pseudomonadati</taxon>
        <taxon>Pseudomonadota</taxon>
        <taxon>Gammaproteobacteria</taxon>
        <taxon>Enterobacterales</taxon>
        <taxon>Morganellaceae</taxon>
        <taxon>Xenorhabdus</taxon>
    </lineage>
</organism>
<proteinExistence type="predicted"/>
<accession>A0A077N0G8</accession>
<dbReference type="Proteomes" id="UP000028511">
    <property type="component" value="Unassembled WGS sequence"/>
</dbReference>
<gene>
    <name evidence="1" type="ORF">XBP1_1390001</name>
</gene>
<evidence type="ECO:0000313" key="2">
    <source>
        <dbReference type="Proteomes" id="UP000028511"/>
    </source>
</evidence>